<dbReference type="EMBL" id="BBLT01000004">
    <property type="protein sequence ID" value="GAL85162.1"/>
    <property type="molecule type" value="Genomic_DNA"/>
</dbReference>
<keyword evidence="2" id="KW-1185">Reference proteome</keyword>
<name>A0A098LFA3_9BACT</name>
<sequence>MINDEDFSKLPLEDQALFLWEHGQFVDLRKDLNHTIQLYAVGKLFYEVWYENEDNQTEKIQKIDADDVIILYP</sequence>
<organism evidence="1 2">
    <name type="scientific">Sporocytophaga myxococcoides</name>
    <dbReference type="NCBI Taxonomy" id="153721"/>
    <lineage>
        <taxon>Bacteria</taxon>
        <taxon>Pseudomonadati</taxon>
        <taxon>Bacteroidota</taxon>
        <taxon>Cytophagia</taxon>
        <taxon>Cytophagales</taxon>
        <taxon>Cytophagaceae</taxon>
        <taxon>Sporocytophaga</taxon>
    </lineage>
</organism>
<dbReference type="Proteomes" id="UP000030185">
    <property type="component" value="Unassembled WGS sequence"/>
</dbReference>
<dbReference type="STRING" id="153721.MYP_2391"/>
<reference evidence="1 2" key="1">
    <citation type="submission" date="2014-09" db="EMBL/GenBank/DDBJ databases">
        <title>Sporocytophaga myxococcoides PG-01 genome sequencing.</title>
        <authorList>
            <person name="Liu L."/>
            <person name="Gao P.J."/>
            <person name="Chen G.J."/>
            <person name="Wang L.S."/>
        </authorList>
    </citation>
    <scope>NUCLEOTIDE SEQUENCE [LARGE SCALE GENOMIC DNA]</scope>
    <source>
        <strain evidence="1 2">PG-01</strain>
    </source>
</reference>
<gene>
    <name evidence="1" type="ORF">MYP_2391</name>
</gene>
<evidence type="ECO:0000313" key="2">
    <source>
        <dbReference type="Proteomes" id="UP000030185"/>
    </source>
</evidence>
<dbReference type="OrthoDB" id="886340at2"/>
<dbReference type="AlphaFoldDB" id="A0A098LFA3"/>
<dbReference type="RefSeq" id="WP_045463292.1">
    <property type="nucleotide sequence ID" value="NZ_BBLT01000004.1"/>
</dbReference>
<comment type="caution">
    <text evidence="1">The sequence shown here is derived from an EMBL/GenBank/DDBJ whole genome shotgun (WGS) entry which is preliminary data.</text>
</comment>
<proteinExistence type="predicted"/>
<protein>
    <submittedName>
        <fullName evidence="1">Uncharacterized protein</fullName>
    </submittedName>
</protein>
<evidence type="ECO:0000313" key="1">
    <source>
        <dbReference type="EMBL" id="GAL85162.1"/>
    </source>
</evidence>
<accession>A0A098LFA3</accession>